<protein>
    <submittedName>
        <fullName evidence="3">Putative nitrilase-like protein NIT1</fullName>
    </submittedName>
</protein>
<dbReference type="PANTHER" id="PTHR46044:SF1">
    <property type="entry name" value="CN HYDROLASE DOMAIN-CONTAINING PROTEIN"/>
    <property type="match status" value="1"/>
</dbReference>
<dbReference type="AlphaFoldDB" id="A0A1E5RF52"/>
<dbReference type="OrthoDB" id="10250282at2759"/>
<dbReference type="GO" id="GO:0016836">
    <property type="term" value="F:hydro-lyase activity"/>
    <property type="evidence" value="ECO:0007669"/>
    <property type="project" value="UniProtKB-ARBA"/>
</dbReference>
<reference evidence="4" key="1">
    <citation type="journal article" date="2016" name="Genome Announc.">
        <title>Genome sequences of three species of Hanseniaspora isolated from spontaneous wine fermentations.</title>
        <authorList>
            <person name="Sternes P.R."/>
            <person name="Lee D."/>
            <person name="Kutyna D.R."/>
            <person name="Borneman A.R."/>
        </authorList>
    </citation>
    <scope>NUCLEOTIDE SEQUENCE [LARGE SCALE GENOMIC DNA]</scope>
    <source>
        <strain evidence="4">AWRI3579</strain>
    </source>
</reference>
<dbReference type="InterPro" id="IPR000132">
    <property type="entry name" value="Nitrilase/CN_hydratase_CS"/>
</dbReference>
<sequence>MVKQVVAALQIGSSPRGTQDTLQNILKYENEIKEKQCKLVVIPEATLGGYPKGSTFGAYLGYRTQEGKEEYARYYNQAVVCDTTGAEIQKLSEFSNKTGAFLVVGCIEKVPDQHKTLYCTMVFIDPVKGFVGKHRKIMPTGTEKLIWSLGDGSTLTAVDVPLEHNKKMKIGGAICWENMVPLLRHAMYSKGLDLWVAPTVDQRPIWRSVMQTIAYEGRLFLVSAVQYMPDATTMGYGVEDPNDPQKKILPGWPESDVPCINGGSVIVNPYGEIIAGPLLGKEGLLTGEIDLDLIVEARYDFDPVGHYSRNDIFQLTVNEAPTNNGVKFVNGN</sequence>
<dbReference type="CDD" id="cd07564">
    <property type="entry name" value="nitrilases_CHs"/>
    <property type="match status" value="1"/>
</dbReference>
<dbReference type="GO" id="GO:0000257">
    <property type="term" value="F:nitrilase activity"/>
    <property type="evidence" value="ECO:0007669"/>
    <property type="project" value="UniProtKB-ARBA"/>
</dbReference>
<dbReference type="EMBL" id="LPNM01000007">
    <property type="protein sequence ID" value="OEJ85528.1"/>
    <property type="molecule type" value="Genomic_DNA"/>
</dbReference>
<dbReference type="SUPFAM" id="SSF56317">
    <property type="entry name" value="Carbon-nitrogen hydrolase"/>
    <property type="match status" value="1"/>
</dbReference>
<dbReference type="InterPro" id="IPR036526">
    <property type="entry name" value="C-N_Hydrolase_sf"/>
</dbReference>
<keyword evidence="4" id="KW-1185">Reference proteome</keyword>
<dbReference type="PROSITE" id="PS50263">
    <property type="entry name" value="CN_HYDROLASE"/>
    <property type="match status" value="1"/>
</dbReference>
<organism evidence="3 4">
    <name type="scientific">Hanseniaspora osmophila</name>
    <dbReference type="NCBI Taxonomy" id="56408"/>
    <lineage>
        <taxon>Eukaryota</taxon>
        <taxon>Fungi</taxon>
        <taxon>Dikarya</taxon>
        <taxon>Ascomycota</taxon>
        <taxon>Saccharomycotina</taxon>
        <taxon>Saccharomycetes</taxon>
        <taxon>Saccharomycodales</taxon>
        <taxon>Saccharomycodaceae</taxon>
        <taxon>Hanseniaspora</taxon>
    </lineage>
</organism>
<dbReference type="STRING" id="56408.A0A1E5RF52"/>
<evidence type="ECO:0000259" key="2">
    <source>
        <dbReference type="PROSITE" id="PS50263"/>
    </source>
</evidence>
<comment type="caution">
    <text evidence="3">The sequence shown here is derived from an EMBL/GenBank/DDBJ whole genome shotgun (WGS) entry which is preliminary data.</text>
</comment>
<dbReference type="InterPro" id="IPR044149">
    <property type="entry name" value="Nitrilases_CHs"/>
</dbReference>
<name>A0A1E5RF52_9ASCO</name>
<dbReference type="PANTHER" id="PTHR46044">
    <property type="entry name" value="NITRILASE"/>
    <property type="match status" value="1"/>
</dbReference>
<dbReference type="Pfam" id="PF00795">
    <property type="entry name" value="CN_hydrolase"/>
    <property type="match status" value="1"/>
</dbReference>
<dbReference type="Proteomes" id="UP000095728">
    <property type="component" value="Unassembled WGS sequence"/>
</dbReference>
<accession>A0A1E5RF52</accession>
<comment type="similarity">
    <text evidence="1">Belongs to the carbon-nitrogen hydrolase superfamily. Nitrilase family.</text>
</comment>
<evidence type="ECO:0000256" key="1">
    <source>
        <dbReference type="ARBA" id="ARBA00008129"/>
    </source>
</evidence>
<evidence type="ECO:0000313" key="4">
    <source>
        <dbReference type="Proteomes" id="UP000095728"/>
    </source>
</evidence>
<dbReference type="PROSITE" id="PS00921">
    <property type="entry name" value="NITRIL_CHT_2"/>
    <property type="match status" value="1"/>
</dbReference>
<dbReference type="InterPro" id="IPR003010">
    <property type="entry name" value="C-N_Hydrolase"/>
</dbReference>
<gene>
    <name evidence="3" type="ORF">AWRI3579_g2012</name>
</gene>
<evidence type="ECO:0000313" key="3">
    <source>
        <dbReference type="EMBL" id="OEJ85528.1"/>
    </source>
</evidence>
<proteinExistence type="inferred from homology"/>
<dbReference type="InParanoid" id="A0A1E5RF52"/>
<feature type="domain" description="CN hydrolase" evidence="2">
    <location>
        <begin position="2"/>
        <end position="291"/>
    </location>
</feature>
<dbReference type="Gene3D" id="3.60.110.10">
    <property type="entry name" value="Carbon-nitrogen hydrolase"/>
    <property type="match status" value="1"/>
</dbReference>
<dbReference type="FunCoup" id="A0A1E5RF52">
    <property type="interactions" value="744"/>
</dbReference>